<evidence type="ECO:0000313" key="2">
    <source>
        <dbReference type="Proteomes" id="UP000827976"/>
    </source>
</evidence>
<accession>A0ACB7UPG0</accession>
<reference evidence="2" key="1">
    <citation type="journal article" date="2022" name="Nat. Commun.">
        <title>Chromosome evolution and the genetic basis of agronomically important traits in greater yam.</title>
        <authorList>
            <person name="Bredeson J.V."/>
            <person name="Lyons J.B."/>
            <person name="Oniyinde I.O."/>
            <person name="Okereke N.R."/>
            <person name="Kolade O."/>
            <person name="Nnabue I."/>
            <person name="Nwadili C.O."/>
            <person name="Hribova E."/>
            <person name="Parker M."/>
            <person name="Nwogha J."/>
            <person name="Shu S."/>
            <person name="Carlson J."/>
            <person name="Kariba R."/>
            <person name="Muthemba S."/>
            <person name="Knop K."/>
            <person name="Barton G.J."/>
            <person name="Sherwood A.V."/>
            <person name="Lopez-Montes A."/>
            <person name="Asiedu R."/>
            <person name="Jamnadass R."/>
            <person name="Muchugi A."/>
            <person name="Goodstein D."/>
            <person name="Egesi C.N."/>
            <person name="Featherston J."/>
            <person name="Asfaw A."/>
            <person name="Simpson G.G."/>
            <person name="Dolezel J."/>
            <person name="Hendre P.S."/>
            <person name="Van Deynze A."/>
            <person name="Kumar P.L."/>
            <person name="Obidiegwu J.E."/>
            <person name="Bhattacharjee R."/>
            <person name="Rokhsar D.S."/>
        </authorList>
    </citation>
    <scope>NUCLEOTIDE SEQUENCE [LARGE SCALE GENOMIC DNA]</scope>
    <source>
        <strain evidence="2">cv. TDa95/00328</strain>
    </source>
</reference>
<sequence length="118" mass="12882">MMISRSSQHQPLGDHLTYYLIMLGGFSVISILVKFGGRHGSCSCTSQLLMTTYYWLICGQIQGSNLFSGFTQLCKGFSVILVGGYVLLQIFPSAATYLALIPTSLTIELSDQVNFITG</sequence>
<evidence type="ECO:0000313" key="1">
    <source>
        <dbReference type="EMBL" id="KAH7662376.1"/>
    </source>
</evidence>
<name>A0ACB7UPG0_DIOAL</name>
<proteinExistence type="predicted"/>
<protein>
    <submittedName>
        <fullName evidence="1">Uncharacterized protein</fullName>
    </submittedName>
</protein>
<comment type="caution">
    <text evidence="1">The sequence shown here is derived from an EMBL/GenBank/DDBJ whole genome shotgun (WGS) entry which is preliminary data.</text>
</comment>
<organism evidence="1 2">
    <name type="scientific">Dioscorea alata</name>
    <name type="common">Purple yam</name>
    <dbReference type="NCBI Taxonomy" id="55571"/>
    <lineage>
        <taxon>Eukaryota</taxon>
        <taxon>Viridiplantae</taxon>
        <taxon>Streptophyta</taxon>
        <taxon>Embryophyta</taxon>
        <taxon>Tracheophyta</taxon>
        <taxon>Spermatophyta</taxon>
        <taxon>Magnoliopsida</taxon>
        <taxon>Liliopsida</taxon>
        <taxon>Dioscoreales</taxon>
        <taxon>Dioscoreaceae</taxon>
        <taxon>Dioscorea</taxon>
    </lineage>
</organism>
<dbReference type="EMBL" id="CM037025">
    <property type="protein sequence ID" value="KAH7662376.1"/>
    <property type="molecule type" value="Genomic_DNA"/>
</dbReference>
<gene>
    <name evidence="1" type="ORF">IHE45_15G130400</name>
</gene>
<dbReference type="Proteomes" id="UP000827976">
    <property type="component" value="Chromosome 15"/>
</dbReference>
<keyword evidence="2" id="KW-1185">Reference proteome</keyword>